<protein>
    <submittedName>
        <fullName evidence="3">Uncharacterized protein</fullName>
    </submittedName>
</protein>
<gene>
    <name evidence="3" type="ORF">V1477_002256</name>
</gene>
<sequence length="229" mass="25728">MVTLLLQPLLYFAFNFPYYRVMILGFMMIVTAPMNMNFSELLSLSNPLPTCKTFPRKSHRNSICMKHDRGWHLVVHSRIVLYVSKPRAEGSDKSCLRCRVTSLPFNDYSAHAVGIIFESFILEKEERSRSKRWGGNGGGKEGGRSGGGSDEEGEGGEGEREGEEGGIADGERVRCSSSQINLRCDLHPAKSLSPYTPMKQLDSNCFLLENFADSRNKLCRTNYRCKLGE</sequence>
<proteinExistence type="predicted"/>
<keyword evidence="2" id="KW-0812">Transmembrane</keyword>
<evidence type="ECO:0000313" key="4">
    <source>
        <dbReference type="Proteomes" id="UP001607303"/>
    </source>
</evidence>
<dbReference type="Proteomes" id="UP001607303">
    <property type="component" value="Unassembled WGS sequence"/>
</dbReference>
<evidence type="ECO:0000256" key="2">
    <source>
        <dbReference type="SAM" id="Phobius"/>
    </source>
</evidence>
<keyword evidence="2" id="KW-1133">Transmembrane helix</keyword>
<keyword evidence="2" id="KW-0472">Membrane</keyword>
<reference evidence="3 4" key="1">
    <citation type="journal article" date="2024" name="Ann. Entomol. Soc. Am.">
        <title>Genomic analyses of the southern and eastern yellowjacket wasps (Hymenoptera: Vespidae) reveal evolutionary signatures of social life.</title>
        <authorList>
            <person name="Catto M.A."/>
            <person name="Caine P.B."/>
            <person name="Orr S.E."/>
            <person name="Hunt B.G."/>
            <person name="Goodisman M.A.D."/>
        </authorList>
    </citation>
    <scope>NUCLEOTIDE SEQUENCE [LARGE SCALE GENOMIC DNA]</scope>
    <source>
        <strain evidence="3">232</strain>
        <tissue evidence="3">Head and thorax</tissue>
    </source>
</reference>
<dbReference type="AlphaFoldDB" id="A0ABD2CW23"/>
<evidence type="ECO:0000313" key="3">
    <source>
        <dbReference type="EMBL" id="KAL2749316.1"/>
    </source>
</evidence>
<evidence type="ECO:0000256" key="1">
    <source>
        <dbReference type="SAM" id="MobiDB-lite"/>
    </source>
</evidence>
<comment type="caution">
    <text evidence="3">The sequence shown here is derived from an EMBL/GenBank/DDBJ whole genome shotgun (WGS) entry which is preliminary data.</text>
</comment>
<accession>A0ABD2CW23</accession>
<dbReference type="EMBL" id="JAYRBN010000027">
    <property type="protein sequence ID" value="KAL2749316.1"/>
    <property type="molecule type" value="Genomic_DNA"/>
</dbReference>
<feature type="compositionally biased region" description="Acidic residues" evidence="1">
    <location>
        <begin position="149"/>
        <end position="166"/>
    </location>
</feature>
<feature type="transmembrane region" description="Helical" evidence="2">
    <location>
        <begin position="18"/>
        <end position="38"/>
    </location>
</feature>
<name>A0ABD2CW23_VESMC</name>
<feature type="compositionally biased region" description="Gly residues" evidence="1">
    <location>
        <begin position="134"/>
        <end position="148"/>
    </location>
</feature>
<keyword evidence="4" id="KW-1185">Reference proteome</keyword>
<feature type="region of interest" description="Disordered" evidence="1">
    <location>
        <begin position="130"/>
        <end position="170"/>
    </location>
</feature>
<organism evidence="3 4">
    <name type="scientific">Vespula maculifrons</name>
    <name type="common">Eastern yellow jacket</name>
    <name type="synonym">Wasp</name>
    <dbReference type="NCBI Taxonomy" id="7453"/>
    <lineage>
        <taxon>Eukaryota</taxon>
        <taxon>Metazoa</taxon>
        <taxon>Ecdysozoa</taxon>
        <taxon>Arthropoda</taxon>
        <taxon>Hexapoda</taxon>
        <taxon>Insecta</taxon>
        <taxon>Pterygota</taxon>
        <taxon>Neoptera</taxon>
        <taxon>Endopterygota</taxon>
        <taxon>Hymenoptera</taxon>
        <taxon>Apocrita</taxon>
        <taxon>Aculeata</taxon>
        <taxon>Vespoidea</taxon>
        <taxon>Vespidae</taxon>
        <taxon>Vespinae</taxon>
        <taxon>Vespula</taxon>
    </lineage>
</organism>